<evidence type="ECO:0000313" key="9">
    <source>
        <dbReference type="EMBL" id="KAK1258695.1"/>
    </source>
</evidence>
<feature type="domain" description="Protein kinase" evidence="8">
    <location>
        <begin position="3"/>
        <end position="264"/>
    </location>
</feature>
<dbReference type="CDD" id="cd06606">
    <property type="entry name" value="STKc_MAPKKK"/>
    <property type="match status" value="1"/>
</dbReference>
<evidence type="ECO:0000256" key="3">
    <source>
        <dbReference type="ARBA" id="ARBA00022777"/>
    </source>
</evidence>
<dbReference type="Pfam" id="PF00069">
    <property type="entry name" value="Pkinase"/>
    <property type="match status" value="1"/>
</dbReference>
<dbReference type="InterPro" id="IPR052751">
    <property type="entry name" value="Plant_MAPKKK"/>
</dbReference>
<dbReference type="GO" id="GO:0007165">
    <property type="term" value="P:signal transduction"/>
    <property type="evidence" value="ECO:0007669"/>
    <property type="project" value="TreeGrafter"/>
</dbReference>
<evidence type="ECO:0000256" key="2">
    <source>
        <dbReference type="ARBA" id="ARBA00022741"/>
    </source>
</evidence>
<organism evidence="9 10">
    <name type="scientific">Acorus gramineus</name>
    <name type="common">Dwarf sweet flag</name>
    <dbReference type="NCBI Taxonomy" id="55184"/>
    <lineage>
        <taxon>Eukaryota</taxon>
        <taxon>Viridiplantae</taxon>
        <taxon>Streptophyta</taxon>
        <taxon>Embryophyta</taxon>
        <taxon>Tracheophyta</taxon>
        <taxon>Spermatophyta</taxon>
        <taxon>Magnoliopsida</taxon>
        <taxon>Liliopsida</taxon>
        <taxon>Acoraceae</taxon>
        <taxon>Acorus</taxon>
    </lineage>
</organism>
<reference evidence="9" key="2">
    <citation type="submission" date="2023-06" db="EMBL/GenBank/DDBJ databases">
        <authorList>
            <person name="Ma L."/>
            <person name="Liu K.-W."/>
            <person name="Li Z."/>
            <person name="Hsiao Y.-Y."/>
            <person name="Qi Y."/>
            <person name="Fu T."/>
            <person name="Tang G."/>
            <person name="Zhang D."/>
            <person name="Sun W.-H."/>
            <person name="Liu D.-K."/>
            <person name="Li Y."/>
            <person name="Chen G.-Z."/>
            <person name="Liu X.-D."/>
            <person name="Liao X.-Y."/>
            <person name="Jiang Y.-T."/>
            <person name="Yu X."/>
            <person name="Hao Y."/>
            <person name="Huang J."/>
            <person name="Zhao X.-W."/>
            <person name="Ke S."/>
            <person name="Chen Y.-Y."/>
            <person name="Wu W.-L."/>
            <person name="Hsu J.-L."/>
            <person name="Lin Y.-F."/>
            <person name="Huang M.-D."/>
            <person name="Li C.-Y."/>
            <person name="Huang L."/>
            <person name="Wang Z.-W."/>
            <person name="Zhao X."/>
            <person name="Zhong W.-Y."/>
            <person name="Peng D.-H."/>
            <person name="Ahmad S."/>
            <person name="Lan S."/>
            <person name="Zhang J.-S."/>
            <person name="Tsai W.-C."/>
            <person name="Van De Peer Y."/>
            <person name="Liu Z.-J."/>
        </authorList>
    </citation>
    <scope>NUCLEOTIDE SEQUENCE</scope>
    <source>
        <strain evidence="9">SCP</strain>
        <tissue evidence="9">Leaves</tissue>
    </source>
</reference>
<dbReference type="EMBL" id="JAUJYN010000013">
    <property type="protein sequence ID" value="KAK1258695.1"/>
    <property type="molecule type" value="Genomic_DNA"/>
</dbReference>
<dbReference type="PROSITE" id="PS00108">
    <property type="entry name" value="PROTEIN_KINASE_ST"/>
    <property type="match status" value="1"/>
</dbReference>
<gene>
    <name evidence="9" type="ORF">QJS04_geneDACA022011</name>
</gene>
<name>A0AAV9A3U6_ACOGR</name>
<reference evidence="9" key="1">
    <citation type="journal article" date="2023" name="Nat. Commun.">
        <title>Diploid and tetraploid genomes of Acorus and the evolution of monocots.</title>
        <authorList>
            <person name="Ma L."/>
            <person name="Liu K.W."/>
            <person name="Li Z."/>
            <person name="Hsiao Y.Y."/>
            <person name="Qi Y."/>
            <person name="Fu T."/>
            <person name="Tang G.D."/>
            <person name="Zhang D."/>
            <person name="Sun W.H."/>
            <person name="Liu D.K."/>
            <person name="Li Y."/>
            <person name="Chen G.Z."/>
            <person name="Liu X.D."/>
            <person name="Liao X.Y."/>
            <person name="Jiang Y.T."/>
            <person name="Yu X."/>
            <person name="Hao Y."/>
            <person name="Huang J."/>
            <person name="Zhao X.W."/>
            <person name="Ke S."/>
            <person name="Chen Y.Y."/>
            <person name="Wu W.L."/>
            <person name="Hsu J.L."/>
            <person name="Lin Y.F."/>
            <person name="Huang M.D."/>
            <person name="Li C.Y."/>
            <person name="Huang L."/>
            <person name="Wang Z.W."/>
            <person name="Zhao X."/>
            <person name="Zhong W.Y."/>
            <person name="Peng D.H."/>
            <person name="Ahmad S."/>
            <person name="Lan S."/>
            <person name="Zhang J.S."/>
            <person name="Tsai W.C."/>
            <person name="Van de Peer Y."/>
            <person name="Liu Z.J."/>
        </authorList>
    </citation>
    <scope>NUCLEOTIDE SEQUENCE</scope>
    <source>
        <strain evidence="9">SCP</strain>
    </source>
</reference>
<dbReference type="GO" id="GO:0005524">
    <property type="term" value="F:ATP binding"/>
    <property type="evidence" value="ECO:0007669"/>
    <property type="project" value="UniProtKB-UniRule"/>
</dbReference>
<dbReference type="AlphaFoldDB" id="A0AAV9A3U6"/>
<sequence>MEWVRGATLGRGTFATVNVASVRQTSSDNQQLPLLIAVKSAPFSQSSTLQHERSVLTNLDGCPHIIRCLGNDITTEPNGDHRYNLFLEYASRGSLHDLIRSDGAPLQESVARRYARSVLLGLRHVHDKGFVHCDVKLRNVLVFNDDRQQVKIADFGLAKRASTKADCGKFRGTPLYMAPESVLHGEYEPPSDVWAFGCTVAEMMTGSTVWRGTEVKSLLFEIASEEPLISEGLSEQGKDFLRKCLVKDPAERWTAEMLLSHPFVAAEAGMMYGDGCACPVDSPRSVFDFGTLFPTEFSCSSMSESDFGVEGEELSSSDTMTAASAVDRICRLAMEGRPDWSSRDWIFVRGAVESPVSALEENKNLNGSVNGLCCSTSTEQNECFSSASDDSSLGITEDESIFEKSQNLRTLFNWNFTEYLCCVVVVLGLVIFLVSLAISSQFLFRFSTTVPVRV</sequence>
<feature type="binding site" evidence="5">
    <location>
        <position position="39"/>
    </location>
    <ligand>
        <name>ATP</name>
        <dbReference type="ChEBI" id="CHEBI:30616"/>
    </ligand>
</feature>
<dbReference type="PROSITE" id="PS50011">
    <property type="entry name" value="PROTEIN_KINASE_DOM"/>
    <property type="match status" value="1"/>
</dbReference>
<evidence type="ECO:0000256" key="6">
    <source>
        <dbReference type="RuleBase" id="RU000304"/>
    </source>
</evidence>
<keyword evidence="2 5" id="KW-0547">Nucleotide-binding</keyword>
<dbReference type="SMART" id="SM00220">
    <property type="entry name" value="S_TKc"/>
    <property type="match status" value="1"/>
</dbReference>
<keyword evidence="4 5" id="KW-0067">ATP-binding</keyword>
<keyword evidence="6" id="KW-0723">Serine/threonine-protein kinase</keyword>
<dbReference type="PANTHER" id="PTHR48011:SF18">
    <property type="entry name" value="MITOGEN-ACTIVATED PROTEIN KINASE KINASE KINASE 19-RELATED"/>
    <property type="match status" value="1"/>
</dbReference>
<dbReference type="InterPro" id="IPR011009">
    <property type="entry name" value="Kinase-like_dom_sf"/>
</dbReference>
<protein>
    <submittedName>
        <fullName evidence="9">Mitogen-activated protein kinase kinase kinase NPK1</fullName>
    </submittedName>
</protein>
<evidence type="ECO:0000256" key="4">
    <source>
        <dbReference type="ARBA" id="ARBA00022840"/>
    </source>
</evidence>
<dbReference type="PROSITE" id="PS00107">
    <property type="entry name" value="PROTEIN_KINASE_ATP"/>
    <property type="match status" value="1"/>
</dbReference>
<comment type="similarity">
    <text evidence="6">Belongs to the protein kinase superfamily.</text>
</comment>
<feature type="transmembrane region" description="Helical" evidence="7">
    <location>
        <begin position="416"/>
        <end position="438"/>
    </location>
</feature>
<keyword evidence="10" id="KW-1185">Reference proteome</keyword>
<accession>A0AAV9A3U6</accession>
<comment type="caution">
    <text evidence="9">The sequence shown here is derived from an EMBL/GenBank/DDBJ whole genome shotgun (WGS) entry which is preliminary data.</text>
</comment>
<evidence type="ECO:0000259" key="8">
    <source>
        <dbReference type="PROSITE" id="PS50011"/>
    </source>
</evidence>
<evidence type="ECO:0000256" key="7">
    <source>
        <dbReference type="SAM" id="Phobius"/>
    </source>
</evidence>
<proteinExistence type="inferred from homology"/>
<evidence type="ECO:0000256" key="1">
    <source>
        <dbReference type="ARBA" id="ARBA00022679"/>
    </source>
</evidence>
<dbReference type="GO" id="GO:0004674">
    <property type="term" value="F:protein serine/threonine kinase activity"/>
    <property type="evidence" value="ECO:0007669"/>
    <property type="project" value="UniProtKB-KW"/>
</dbReference>
<evidence type="ECO:0000313" key="10">
    <source>
        <dbReference type="Proteomes" id="UP001179952"/>
    </source>
</evidence>
<keyword evidence="7" id="KW-0812">Transmembrane</keyword>
<keyword evidence="3 9" id="KW-0418">Kinase</keyword>
<dbReference type="InterPro" id="IPR008271">
    <property type="entry name" value="Ser/Thr_kinase_AS"/>
</dbReference>
<dbReference type="InterPro" id="IPR017441">
    <property type="entry name" value="Protein_kinase_ATP_BS"/>
</dbReference>
<dbReference type="PANTHER" id="PTHR48011">
    <property type="entry name" value="CCR4-NOT TRANSCRIPTIONAL COMPLEX SUBUNIT CAF120-RELATED"/>
    <property type="match status" value="1"/>
</dbReference>
<dbReference type="Gene3D" id="1.10.510.10">
    <property type="entry name" value="Transferase(Phosphotransferase) domain 1"/>
    <property type="match status" value="1"/>
</dbReference>
<dbReference type="Proteomes" id="UP001179952">
    <property type="component" value="Unassembled WGS sequence"/>
</dbReference>
<dbReference type="InterPro" id="IPR000719">
    <property type="entry name" value="Prot_kinase_dom"/>
</dbReference>
<evidence type="ECO:0000256" key="5">
    <source>
        <dbReference type="PROSITE-ProRule" id="PRU10141"/>
    </source>
</evidence>
<dbReference type="SUPFAM" id="SSF56112">
    <property type="entry name" value="Protein kinase-like (PK-like)"/>
    <property type="match status" value="1"/>
</dbReference>
<keyword evidence="7" id="KW-1133">Transmembrane helix</keyword>
<keyword evidence="1" id="KW-0808">Transferase</keyword>
<keyword evidence="7" id="KW-0472">Membrane</keyword>